<dbReference type="EMBL" id="JRQD01000005">
    <property type="protein sequence ID" value="KGM06366.1"/>
    <property type="molecule type" value="Genomic_DNA"/>
</dbReference>
<feature type="transmembrane region" description="Helical" evidence="1">
    <location>
        <begin position="150"/>
        <end position="169"/>
    </location>
</feature>
<dbReference type="Proteomes" id="UP000029999">
    <property type="component" value="Unassembled WGS sequence"/>
</dbReference>
<dbReference type="Pfam" id="PF00581">
    <property type="entry name" value="Rhodanese"/>
    <property type="match status" value="1"/>
</dbReference>
<gene>
    <name evidence="3" type="ORF">LP43_2241</name>
</gene>
<dbReference type="InterPro" id="IPR021309">
    <property type="entry name" value="YgaP-like_TM"/>
</dbReference>
<dbReference type="STRING" id="392484.LP43_2241"/>
<dbReference type="Pfam" id="PF11127">
    <property type="entry name" value="YgaP-like_TM"/>
    <property type="match status" value="1"/>
</dbReference>
<dbReference type="SUPFAM" id="SSF52821">
    <property type="entry name" value="Rhodanese/Cell cycle control phosphatase"/>
    <property type="match status" value="1"/>
</dbReference>
<keyword evidence="1" id="KW-0812">Transmembrane</keyword>
<evidence type="ECO:0000256" key="1">
    <source>
        <dbReference type="SAM" id="Phobius"/>
    </source>
</evidence>
<organism evidence="3 4">
    <name type="scientific">Methylophaga thiooxydans</name>
    <dbReference type="NCBI Taxonomy" id="392484"/>
    <lineage>
        <taxon>Bacteria</taxon>
        <taxon>Pseudomonadati</taxon>
        <taxon>Pseudomonadota</taxon>
        <taxon>Gammaproteobacteria</taxon>
        <taxon>Thiotrichales</taxon>
        <taxon>Piscirickettsiaceae</taxon>
        <taxon>Methylophaga</taxon>
    </lineage>
</organism>
<dbReference type="Gene3D" id="3.40.250.10">
    <property type="entry name" value="Rhodanese-like domain"/>
    <property type="match status" value="1"/>
</dbReference>
<dbReference type="PROSITE" id="PS50206">
    <property type="entry name" value="RHODANESE_3"/>
    <property type="match status" value="1"/>
</dbReference>
<evidence type="ECO:0000259" key="2">
    <source>
        <dbReference type="PROSITE" id="PS50206"/>
    </source>
</evidence>
<evidence type="ECO:0000313" key="4">
    <source>
        <dbReference type="Proteomes" id="UP000029999"/>
    </source>
</evidence>
<keyword evidence="1" id="KW-0472">Membrane</keyword>
<accession>A0A0A0BEJ1</accession>
<protein>
    <recommendedName>
        <fullName evidence="2">Rhodanese domain-containing protein</fullName>
    </recommendedName>
</protein>
<dbReference type="PANTHER" id="PTHR43031">
    <property type="entry name" value="FAD-DEPENDENT OXIDOREDUCTASE"/>
    <property type="match status" value="1"/>
</dbReference>
<feature type="domain" description="Rhodanese" evidence="2">
    <location>
        <begin position="16"/>
        <end position="110"/>
    </location>
</feature>
<feature type="transmembrane region" description="Helical" evidence="1">
    <location>
        <begin position="123"/>
        <end position="144"/>
    </location>
</feature>
<dbReference type="InterPro" id="IPR001763">
    <property type="entry name" value="Rhodanese-like_dom"/>
</dbReference>
<reference evidence="3 4" key="1">
    <citation type="submission" date="2014-09" db="EMBL/GenBank/DDBJ databases">
        <authorList>
            <person name="Grob C."/>
            <person name="Taubert M."/>
            <person name="Howat A.M."/>
            <person name="Burns O.J."/>
            <person name="Dixon J.L."/>
            <person name="Chen Y."/>
            <person name="Murrell J.C."/>
        </authorList>
    </citation>
    <scope>NUCLEOTIDE SEQUENCE [LARGE SCALE GENOMIC DNA]</scope>
    <source>
        <strain evidence="3">L4</strain>
    </source>
</reference>
<dbReference type="CDD" id="cd00158">
    <property type="entry name" value="RHOD"/>
    <property type="match status" value="1"/>
</dbReference>
<proteinExistence type="predicted"/>
<dbReference type="PANTHER" id="PTHR43031:SF1">
    <property type="entry name" value="PYRIDINE NUCLEOTIDE-DISULPHIDE OXIDOREDUCTASE"/>
    <property type="match status" value="1"/>
</dbReference>
<dbReference type="Gene3D" id="6.10.140.1340">
    <property type="match status" value="1"/>
</dbReference>
<comment type="caution">
    <text evidence="3">The sequence shown here is derived from an EMBL/GenBank/DDBJ whole genome shotgun (WGS) entry which is preliminary data.</text>
</comment>
<dbReference type="InterPro" id="IPR036873">
    <property type="entry name" value="Rhodanese-like_dom_sf"/>
</dbReference>
<dbReference type="RefSeq" id="WP_036315226.1">
    <property type="nucleotide sequence ID" value="NZ_JRQD01000005.1"/>
</dbReference>
<keyword evidence="1" id="KW-1133">Transmembrane helix</keyword>
<dbReference type="AlphaFoldDB" id="A0A0A0BEJ1"/>
<name>A0A0A0BEJ1_9GAMM</name>
<dbReference type="SMART" id="SM00450">
    <property type="entry name" value="RHOD"/>
    <property type="match status" value="1"/>
</dbReference>
<evidence type="ECO:0000313" key="3">
    <source>
        <dbReference type="EMBL" id="KGM06366.1"/>
    </source>
</evidence>
<sequence>MTAKTIEATDFVRLHDGQNLCLLDVRTPAEIRNDALIPHIAIPLDQLDAKTFIAQREGLYSPDQPVYVICQSGKRAQLACEKLRKLIPEELIVVEGGMNAIRQAQGLTQTVKTPISIERQVRLAAGSLVFLSVLAGYFVHPIWFALTGSVGIGLIYAAVSDSCAMGMLISKAPWNR</sequence>
<dbReference type="InterPro" id="IPR050229">
    <property type="entry name" value="GlpE_sulfurtransferase"/>
</dbReference>